<dbReference type="Pfam" id="PF15542">
    <property type="entry name" value="Ntox50"/>
    <property type="match status" value="1"/>
</dbReference>
<organism evidence="2 3">
    <name type="scientific">Paenibacillus larvae subsp. larvae</name>
    <dbReference type="NCBI Taxonomy" id="147375"/>
    <lineage>
        <taxon>Bacteria</taxon>
        <taxon>Bacillati</taxon>
        <taxon>Bacillota</taxon>
        <taxon>Bacilli</taxon>
        <taxon>Bacillales</taxon>
        <taxon>Paenibacillaceae</taxon>
        <taxon>Paenibacillus</taxon>
    </lineage>
</organism>
<feature type="domain" description="Bacterial toxin 50" evidence="1">
    <location>
        <begin position="66"/>
        <end position="149"/>
    </location>
</feature>
<dbReference type="Proteomes" id="UP000239833">
    <property type="component" value="Chromosome"/>
</dbReference>
<name>A0A2L1UCL5_9BACL</name>
<dbReference type="AlphaFoldDB" id="A0A2L1UCL5"/>
<proteinExistence type="predicted"/>
<sequence length="152" mass="16412">MGALPIPGAKQGGKYLTKGTIELEEQLEKSLVSAGTSKYRLPMDLQLFAGRGKGIPKVVNGFDATIHAGKQGKHIPGHSNYQYGKSILTANAQKLLEKYAGKGEWIGQNKERVDFGEIIGKYVDPITGEAIETNKGIIHYSKNGAHIVPARP</sequence>
<dbReference type="EMBL" id="CP019655">
    <property type="protein sequence ID" value="AVF25892.1"/>
    <property type="molecule type" value="Genomic_DNA"/>
</dbReference>
<evidence type="ECO:0000313" key="2">
    <source>
        <dbReference type="EMBL" id="AVF25892.1"/>
    </source>
</evidence>
<accession>A0A2L1UCL5</accession>
<protein>
    <recommendedName>
        <fullName evidence="1">Bacterial toxin 50 domain-containing protein</fullName>
    </recommendedName>
</protein>
<dbReference type="InterPro" id="IPR029100">
    <property type="entry name" value="Ntox50"/>
</dbReference>
<reference evidence="3" key="1">
    <citation type="submission" date="2017-02" db="EMBL/GenBank/DDBJ databases">
        <title>Delineation of Paenibacillus larvae strains originating from foulbrood outbreaks.</title>
        <authorList>
            <person name="Beims H."/>
            <person name="Bunk B."/>
            <person name="Sproeer C."/>
            <person name="Mohr K.I."/>
            <person name="Pradella S."/>
            <person name="Guenther G."/>
            <person name="Rohde M."/>
            <person name="von der Ohe W."/>
            <person name="Steinert M."/>
        </authorList>
    </citation>
    <scope>NUCLEOTIDE SEQUENCE [LARGE SCALE GENOMIC DNA]</scope>
    <source>
        <strain evidence="3">Eric_III</strain>
    </source>
</reference>
<evidence type="ECO:0000259" key="1">
    <source>
        <dbReference type="Pfam" id="PF15542"/>
    </source>
</evidence>
<gene>
    <name evidence="2" type="ORF">ERICIII_01714</name>
</gene>
<evidence type="ECO:0000313" key="3">
    <source>
        <dbReference type="Proteomes" id="UP000239833"/>
    </source>
</evidence>